<gene>
    <name evidence="3" type="ORF">COW36_19425</name>
</gene>
<dbReference type="AlphaFoldDB" id="A0A2M7G0G8"/>
<proteinExistence type="predicted"/>
<dbReference type="SMART" id="SM00563">
    <property type="entry name" value="PlsC"/>
    <property type="match status" value="1"/>
</dbReference>
<dbReference type="InterPro" id="IPR022284">
    <property type="entry name" value="GPAT/DHAPAT"/>
</dbReference>
<sequence>MLQNDRELILAGSEYQDSLTDLQWARQGPHGNWAIRLLGFVLRKAFRRGCSSITFDKPSFQAAMAKIDDEQLVVLAPTHRSMMDFLVCSYLCYAHPELKISIPYIAADLQLGQLPFLGWLLKQAYAFYIKRGQGKADPELNAQLRQLVSSKQTLEIFIEGTRSRARQCLPPKRGLLRALQATGVSCTLLPITISYDRIPEEEALMKELQGGPKPLMRMGPLLKWFQKLIQGQIQIGRVHMVCGEPIQMGPDSDVPAVSYAVMQELQRHYVVSTYHLRAFLHHHPELGISLQSLISAIQARGGTVIESPLSDVSQVALKTEYTLRCQWLHLFYPDLLALYPHHPIVQHHVHSHCFSERYRQVAEPLQNEQELALLKSLFDPLFQAYARLIEVASQDSGQGYPHPRAFVAQNPDCFLPMVEEALAHLTDTQILIKRDSHAGFEKGEAWASQIERYQVPWGKNLVSKSSSR</sequence>
<reference evidence="3 4" key="1">
    <citation type="submission" date="2017-09" db="EMBL/GenBank/DDBJ databases">
        <title>Depth-based differentiation of microbial function through sediment-hosted aquifers and enrichment of novel symbionts in the deep terrestrial subsurface.</title>
        <authorList>
            <person name="Probst A.J."/>
            <person name="Ladd B."/>
            <person name="Jarett J.K."/>
            <person name="Geller-Mcgrath D.E."/>
            <person name="Sieber C.M."/>
            <person name="Emerson J.B."/>
            <person name="Anantharaman K."/>
            <person name="Thomas B.C."/>
            <person name="Malmstrom R."/>
            <person name="Stieglmeier M."/>
            <person name="Klingl A."/>
            <person name="Woyke T."/>
            <person name="Ryan C.M."/>
            <person name="Banfield J.F."/>
        </authorList>
    </citation>
    <scope>NUCLEOTIDE SEQUENCE [LARGE SCALE GENOMIC DNA]</scope>
    <source>
        <strain evidence="3">CG17_big_fil_post_rev_8_21_14_2_50_48_46</strain>
    </source>
</reference>
<organism evidence="3 4">
    <name type="scientific">bacterium (Candidatus Blackallbacteria) CG17_big_fil_post_rev_8_21_14_2_50_48_46</name>
    <dbReference type="NCBI Taxonomy" id="2014261"/>
    <lineage>
        <taxon>Bacteria</taxon>
        <taxon>Candidatus Blackallbacteria</taxon>
    </lineage>
</organism>
<dbReference type="GO" id="GO:0004366">
    <property type="term" value="F:glycerol-3-phosphate O-acyltransferase activity"/>
    <property type="evidence" value="ECO:0007669"/>
    <property type="project" value="TreeGrafter"/>
</dbReference>
<protein>
    <recommendedName>
        <fullName evidence="2">Phospholipid/glycerol acyltransferase domain-containing protein</fullName>
    </recommendedName>
</protein>
<evidence type="ECO:0000313" key="3">
    <source>
        <dbReference type="EMBL" id="PIW15094.1"/>
    </source>
</evidence>
<evidence type="ECO:0000259" key="2">
    <source>
        <dbReference type="SMART" id="SM00563"/>
    </source>
</evidence>
<dbReference type="GO" id="GO:0019432">
    <property type="term" value="P:triglyceride biosynthetic process"/>
    <property type="evidence" value="ECO:0007669"/>
    <property type="project" value="TreeGrafter"/>
</dbReference>
<dbReference type="PANTHER" id="PTHR12563:SF17">
    <property type="entry name" value="DIHYDROXYACETONE PHOSPHATE ACYLTRANSFERASE"/>
    <property type="match status" value="1"/>
</dbReference>
<dbReference type="InterPro" id="IPR002123">
    <property type="entry name" value="Plipid/glycerol_acylTrfase"/>
</dbReference>
<comment type="caution">
    <text evidence="3">The sequence shown here is derived from an EMBL/GenBank/DDBJ whole genome shotgun (WGS) entry which is preliminary data.</text>
</comment>
<dbReference type="PANTHER" id="PTHR12563">
    <property type="entry name" value="GLYCEROL-3-PHOSPHATE ACYLTRANSFERASE"/>
    <property type="match status" value="1"/>
</dbReference>
<dbReference type="SUPFAM" id="SSF69593">
    <property type="entry name" value="Glycerol-3-phosphate (1)-acyltransferase"/>
    <property type="match status" value="1"/>
</dbReference>
<name>A0A2M7G0G8_9BACT</name>
<evidence type="ECO:0000313" key="4">
    <source>
        <dbReference type="Proteomes" id="UP000231019"/>
    </source>
</evidence>
<dbReference type="Proteomes" id="UP000231019">
    <property type="component" value="Unassembled WGS sequence"/>
</dbReference>
<dbReference type="Pfam" id="PF01553">
    <property type="entry name" value="Acyltransferase"/>
    <property type="match status" value="1"/>
</dbReference>
<dbReference type="GO" id="GO:0012505">
    <property type="term" value="C:endomembrane system"/>
    <property type="evidence" value="ECO:0007669"/>
    <property type="project" value="UniProtKB-SubCell"/>
</dbReference>
<feature type="domain" description="Phospholipid/glycerol acyltransferase" evidence="2">
    <location>
        <begin position="73"/>
        <end position="196"/>
    </location>
</feature>
<dbReference type="GO" id="GO:0006631">
    <property type="term" value="P:fatty acid metabolic process"/>
    <property type="evidence" value="ECO:0007669"/>
    <property type="project" value="TreeGrafter"/>
</dbReference>
<dbReference type="GO" id="GO:0008654">
    <property type="term" value="P:phospholipid biosynthetic process"/>
    <property type="evidence" value="ECO:0007669"/>
    <property type="project" value="TreeGrafter"/>
</dbReference>
<accession>A0A2M7G0G8</accession>
<dbReference type="EMBL" id="PFFQ01000054">
    <property type="protein sequence ID" value="PIW15094.1"/>
    <property type="molecule type" value="Genomic_DNA"/>
</dbReference>
<evidence type="ECO:0000256" key="1">
    <source>
        <dbReference type="ARBA" id="ARBA00004184"/>
    </source>
</evidence>
<comment type="subcellular location">
    <subcellularLocation>
        <location evidence="1">Endomembrane system</location>
        <topology evidence="1">Peripheral membrane protein</topology>
    </subcellularLocation>
</comment>
<dbReference type="GO" id="GO:0006072">
    <property type="term" value="P:glycerol-3-phosphate metabolic process"/>
    <property type="evidence" value="ECO:0007669"/>
    <property type="project" value="TreeGrafter"/>
</dbReference>